<evidence type="ECO:0000256" key="5">
    <source>
        <dbReference type="SAM" id="SignalP"/>
    </source>
</evidence>
<evidence type="ECO:0000313" key="6">
    <source>
        <dbReference type="EMBL" id="TWU66280.1"/>
    </source>
</evidence>
<comment type="subcellular location">
    <subcellularLocation>
        <location evidence="1">Cell envelope</location>
    </subcellularLocation>
</comment>
<evidence type="ECO:0000313" key="7">
    <source>
        <dbReference type="Proteomes" id="UP000316476"/>
    </source>
</evidence>
<keyword evidence="5" id="KW-0732">Signal</keyword>
<keyword evidence="2 3" id="KW-0175">Coiled coil</keyword>
<feature type="chain" id="PRO_5022685610" evidence="5">
    <location>
        <begin position="31"/>
        <end position="376"/>
    </location>
</feature>
<dbReference type="PANTHER" id="PTHR32347">
    <property type="entry name" value="EFFLUX SYSTEM COMPONENT YKNX-RELATED"/>
    <property type="match status" value="1"/>
</dbReference>
<dbReference type="Proteomes" id="UP000316476">
    <property type="component" value="Unassembled WGS sequence"/>
</dbReference>
<dbReference type="GO" id="GO:0030313">
    <property type="term" value="C:cell envelope"/>
    <property type="evidence" value="ECO:0007669"/>
    <property type="project" value="UniProtKB-SubCell"/>
</dbReference>
<feature type="region of interest" description="Disordered" evidence="4">
    <location>
        <begin position="325"/>
        <end position="357"/>
    </location>
</feature>
<gene>
    <name evidence="6" type="ORF">V7x_18430</name>
</gene>
<dbReference type="EMBL" id="SJPZ01000001">
    <property type="protein sequence ID" value="TWU66280.1"/>
    <property type="molecule type" value="Genomic_DNA"/>
</dbReference>
<proteinExistence type="predicted"/>
<dbReference type="OrthoDB" id="259333at2"/>
<evidence type="ECO:0000256" key="3">
    <source>
        <dbReference type="SAM" id="Coils"/>
    </source>
</evidence>
<dbReference type="SUPFAM" id="SSF51230">
    <property type="entry name" value="Single hybrid motif"/>
    <property type="match status" value="1"/>
</dbReference>
<dbReference type="Gene3D" id="2.40.30.170">
    <property type="match status" value="1"/>
</dbReference>
<comment type="caution">
    <text evidence="6">The sequence shown here is derived from an EMBL/GenBank/DDBJ whole genome shotgun (WGS) entry which is preliminary data.</text>
</comment>
<evidence type="ECO:0000256" key="2">
    <source>
        <dbReference type="ARBA" id="ARBA00023054"/>
    </source>
</evidence>
<dbReference type="AlphaFoldDB" id="A0A5C6FY88"/>
<feature type="coiled-coil region" evidence="3">
    <location>
        <begin position="88"/>
        <end position="174"/>
    </location>
</feature>
<feature type="signal peptide" evidence="5">
    <location>
        <begin position="1"/>
        <end position="30"/>
    </location>
</feature>
<dbReference type="SUPFAM" id="SSF111369">
    <property type="entry name" value="HlyD-like secretion proteins"/>
    <property type="match status" value="1"/>
</dbReference>
<name>A0A5C6FY88_9PLAN</name>
<organism evidence="6 7">
    <name type="scientific">Crateriforma conspicua</name>
    <dbReference type="NCBI Taxonomy" id="2527996"/>
    <lineage>
        <taxon>Bacteria</taxon>
        <taxon>Pseudomonadati</taxon>
        <taxon>Planctomycetota</taxon>
        <taxon>Planctomycetia</taxon>
        <taxon>Planctomycetales</taxon>
        <taxon>Planctomycetaceae</taxon>
        <taxon>Crateriforma</taxon>
    </lineage>
</organism>
<dbReference type="InterPro" id="IPR011053">
    <property type="entry name" value="Single_hybrid_motif"/>
</dbReference>
<dbReference type="Gene3D" id="2.40.50.100">
    <property type="match status" value="1"/>
</dbReference>
<sequence length="376" mass="41841" precursor="true">MIRFAVNVRPASLPITSACFWMLFASVVVADQGKGGRVNRIEVQASQCVVRYGAEVDLPALSDGVVTQWAVGRNQVVVKNQVIVNLTNDRLNRRRQTAIERLRLARTQAEDTTTLDHAEAALADANEELRRYRSRFGEPDSLGNPTFRALTLAVSQAQRQYDQTLAEHAEAEQRCRVRESELAAIETDCQALQLRSPIDGILVDVYRDSGEWVERGQAIAKIVSPEHLTIDALVAQQVAGRAHCQGCPVSIRWDVPNDEGNPQTRRLDGIVESVDPQWLPGGYRRIHVDVANQLVGNEHDGIADWILYPGQDIRMTVAVMSPTIHRSKGDPYRTTSNAPIPLTGQPAIRPGTMPSRASLQAEIRLSRNRRRSEILR</sequence>
<dbReference type="InterPro" id="IPR050465">
    <property type="entry name" value="UPF0194_transport"/>
</dbReference>
<reference evidence="6 7" key="1">
    <citation type="submission" date="2019-02" db="EMBL/GenBank/DDBJ databases">
        <title>Deep-cultivation of Planctomycetes and their phenomic and genomic characterization uncovers novel biology.</title>
        <authorList>
            <person name="Wiegand S."/>
            <person name="Jogler M."/>
            <person name="Boedeker C."/>
            <person name="Pinto D."/>
            <person name="Vollmers J."/>
            <person name="Rivas-Marin E."/>
            <person name="Kohn T."/>
            <person name="Peeters S.H."/>
            <person name="Heuer A."/>
            <person name="Rast P."/>
            <person name="Oberbeckmann S."/>
            <person name="Bunk B."/>
            <person name="Jeske O."/>
            <person name="Meyerdierks A."/>
            <person name="Storesund J.E."/>
            <person name="Kallscheuer N."/>
            <person name="Luecker S."/>
            <person name="Lage O.M."/>
            <person name="Pohl T."/>
            <person name="Merkel B.J."/>
            <person name="Hornburger P."/>
            <person name="Mueller R.-W."/>
            <person name="Bruemmer F."/>
            <person name="Labrenz M."/>
            <person name="Spormann A.M."/>
            <person name="Op Den Camp H."/>
            <person name="Overmann J."/>
            <person name="Amann R."/>
            <person name="Jetten M.S.M."/>
            <person name="Mascher T."/>
            <person name="Medema M.H."/>
            <person name="Devos D.P."/>
            <person name="Kaster A.-K."/>
            <person name="Ovreas L."/>
            <person name="Rohde M."/>
            <person name="Galperin M.Y."/>
            <person name="Jogler C."/>
        </authorList>
    </citation>
    <scope>NUCLEOTIDE SEQUENCE [LARGE SCALE GENOMIC DNA]</scope>
    <source>
        <strain evidence="6 7">V7</strain>
    </source>
</reference>
<evidence type="ECO:0000256" key="1">
    <source>
        <dbReference type="ARBA" id="ARBA00004196"/>
    </source>
</evidence>
<dbReference type="Gene3D" id="1.10.287.470">
    <property type="entry name" value="Helix hairpin bin"/>
    <property type="match status" value="1"/>
</dbReference>
<protein>
    <submittedName>
        <fullName evidence="6">Branched-chain alpha-keto acid dehydrogenase subunit E2</fullName>
    </submittedName>
</protein>
<dbReference type="RefSeq" id="WP_146412945.1">
    <property type="nucleotide sequence ID" value="NZ_SJPZ01000001.1"/>
</dbReference>
<accession>A0A5C6FY88</accession>
<dbReference type="PANTHER" id="PTHR32347:SF23">
    <property type="entry name" value="BLL5650 PROTEIN"/>
    <property type="match status" value="1"/>
</dbReference>
<evidence type="ECO:0000256" key="4">
    <source>
        <dbReference type="SAM" id="MobiDB-lite"/>
    </source>
</evidence>